<gene>
    <name evidence="1" type="ORF">NEZAVI_LOCUS4659</name>
</gene>
<evidence type="ECO:0000313" key="2">
    <source>
        <dbReference type="Proteomes" id="UP001152798"/>
    </source>
</evidence>
<reference evidence="1" key="1">
    <citation type="submission" date="2022-01" db="EMBL/GenBank/DDBJ databases">
        <authorList>
            <person name="King R."/>
        </authorList>
    </citation>
    <scope>NUCLEOTIDE SEQUENCE</scope>
</reference>
<accession>A0A9P0H3E1</accession>
<name>A0A9P0H3E1_NEZVI</name>
<protein>
    <submittedName>
        <fullName evidence="1">Uncharacterized protein</fullName>
    </submittedName>
</protein>
<organism evidence="1 2">
    <name type="scientific">Nezara viridula</name>
    <name type="common">Southern green stink bug</name>
    <name type="synonym">Cimex viridulus</name>
    <dbReference type="NCBI Taxonomy" id="85310"/>
    <lineage>
        <taxon>Eukaryota</taxon>
        <taxon>Metazoa</taxon>
        <taxon>Ecdysozoa</taxon>
        <taxon>Arthropoda</taxon>
        <taxon>Hexapoda</taxon>
        <taxon>Insecta</taxon>
        <taxon>Pterygota</taxon>
        <taxon>Neoptera</taxon>
        <taxon>Paraneoptera</taxon>
        <taxon>Hemiptera</taxon>
        <taxon>Heteroptera</taxon>
        <taxon>Panheteroptera</taxon>
        <taxon>Pentatomomorpha</taxon>
        <taxon>Pentatomoidea</taxon>
        <taxon>Pentatomidae</taxon>
        <taxon>Pentatominae</taxon>
        <taxon>Nezara</taxon>
    </lineage>
</organism>
<sequence>MFMNSIFKSCDICTLHHSVKGTSMSKAVGTPSVIGGSKVGKGIALKIYNFISLSAN</sequence>
<proteinExistence type="predicted"/>
<keyword evidence="2" id="KW-1185">Reference proteome</keyword>
<dbReference type="Proteomes" id="UP001152798">
    <property type="component" value="Chromosome 2"/>
</dbReference>
<evidence type="ECO:0000313" key="1">
    <source>
        <dbReference type="EMBL" id="CAH1394111.1"/>
    </source>
</evidence>
<dbReference type="AlphaFoldDB" id="A0A9P0H3E1"/>
<dbReference type="EMBL" id="OV725078">
    <property type="protein sequence ID" value="CAH1394111.1"/>
    <property type="molecule type" value="Genomic_DNA"/>
</dbReference>